<evidence type="ECO:0000313" key="1">
    <source>
        <dbReference type="EMBL" id="KOO82872.1"/>
    </source>
</evidence>
<comment type="caution">
    <text evidence="1">The sequence shown here is derived from an EMBL/GenBank/DDBJ whole genome shotgun (WGS) entry which is preliminary data.</text>
</comment>
<evidence type="ECO:0008006" key="3">
    <source>
        <dbReference type="Google" id="ProtNLM"/>
    </source>
</evidence>
<name>A0AB34TIP9_STEMA</name>
<gene>
    <name evidence="1" type="ORF">VL23_06360</name>
</gene>
<protein>
    <recommendedName>
        <fullName evidence="3">DUF3022 domain-containing protein</fullName>
    </recommendedName>
</protein>
<dbReference type="Proteomes" id="UP000037632">
    <property type="component" value="Unassembled WGS sequence"/>
</dbReference>
<accession>A0AB34TIP9</accession>
<reference evidence="1 2" key="1">
    <citation type="journal article" date="2015" name="Antimicrob. Agents Chemother.">
        <title>Whole-Genome Sequencing Identifies Emergence of a Quinolone Resistance Mutation in a Case of Stenotrophomonas maltophilia Bacteremia.</title>
        <authorList>
            <person name="Pak T.R."/>
            <person name="Altman D.R."/>
            <person name="Attie O."/>
            <person name="Sebra R."/>
            <person name="Hamula C.L."/>
            <person name="Lewis M."/>
            <person name="Deikus G."/>
            <person name="Newman L.C."/>
            <person name="Fang G."/>
            <person name="Hand J."/>
            <person name="Papel G."/>
            <person name="Wallach F."/>
            <person name="Schadt E.E."/>
            <person name="Huprikar S."/>
            <person name="van Bakel H."/>
            <person name="Kasarskis A."/>
            <person name="Bashir A."/>
        </authorList>
    </citation>
    <scope>NUCLEOTIDE SEQUENCE [LARGE SCALE GENOMIC DNA]</scope>
    <source>
        <strain evidence="1 2">ISMMS6</strain>
    </source>
</reference>
<evidence type="ECO:0000313" key="2">
    <source>
        <dbReference type="Proteomes" id="UP000037632"/>
    </source>
</evidence>
<dbReference type="AlphaFoldDB" id="A0AB34TIP9"/>
<sequence>MAQLANIGSAYQEALKALGEQVARAYREECSEFTVAAGLIQGNTLIAITVTFNHTGAECWVPLDLGGQPWTDERRCQIEDDARRILGARLLVEHEVAALVATRMEEVLNGYR</sequence>
<organism evidence="1 2">
    <name type="scientific">Stenotrophomonas maltophilia</name>
    <name type="common">Pseudomonas maltophilia</name>
    <name type="synonym">Xanthomonas maltophilia</name>
    <dbReference type="NCBI Taxonomy" id="40324"/>
    <lineage>
        <taxon>Bacteria</taxon>
        <taxon>Pseudomonadati</taxon>
        <taxon>Pseudomonadota</taxon>
        <taxon>Gammaproteobacteria</taxon>
        <taxon>Lysobacterales</taxon>
        <taxon>Lysobacteraceae</taxon>
        <taxon>Stenotrophomonas</taxon>
        <taxon>Stenotrophomonas maltophilia group</taxon>
    </lineage>
</organism>
<dbReference type="RefSeq" id="WP_053461503.1">
    <property type="nucleotide sequence ID" value="NZ_JZIW01000001.1"/>
</dbReference>
<proteinExistence type="predicted"/>
<dbReference type="EMBL" id="JZIW01000001">
    <property type="protein sequence ID" value="KOO82872.1"/>
    <property type="molecule type" value="Genomic_DNA"/>
</dbReference>